<evidence type="ECO:0000313" key="9">
    <source>
        <dbReference type="EMBL" id="BDU75824.1"/>
    </source>
</evidence>
<keyword evidence="4" id="KW-0274">FAD</keyword>
<evidence type="ECO:0000256" key="1">
    <source>
        <dbReference type="ARBA" id="ARBA00001974"/>
    </source>
</evidence>
<sequence>METPTAVPRILILGGGFAGLEAARGLAGSRAAVTLVDRQNHHVFQPLLYQVAAATLSPEDIASPIRRLLNRAANVEVLLGEAVDLDPAARAVRLADGAVLPYDVLVLATGATHAYFGHDAWARWAPGLKDLQDALRVRDRFLETFERAEREPDPEARRALLTFVIVGGGPTGVELAGTLKEMARLSLPRDFRRIRTERARVVLVEAGPRILPAFGEDLAEAAQRSLARIGVEVRVDQAVTGVDAAGVDLGAERIPARTVLWAAGVAASPLGRCLGVPLDKAGRVPVGPDLSPPGHPEIFVLGDLAAVAQEGGRPLPGLAAVALQEGRYAARAIRADLAGRPRGAFRYRDRGTMATIGRGAAIAELGAFRFAGYGAWLLWLFVHLMLLVDFRNRVFVFWQWLWAYATAQRRARLILGRLSPRPGPPSPPG</sequence>
<keyword evidence="3" id="KW-0285">Flavoprotein</keyword>
<dbReference type="AlphaFoldDB" id="A0AA48GTC6"/>
<dbReference type="PANTHER" id="PTHR42913">
    <property type="entry name" value="APOPTOSIS-INDUCING FACTOR 1"/>
    <property type="match status" value="1"/>
</dbReference>
<dbReference type="PANTHER" id="PTHR42913:SF3">
    <property type="entry name" value="64 KDA MITOCHONDRIAL NADH DEHYDROGENASE (EUROFUNG)"/>
    <property type="match status" value="1"/>
</dbReference>
<dbReference type="Pfam" id="PF07992">
    <property type="entry name" value="Pyr_redox_2"/>
    <property type="match status" value="1"/>
</dbReference>
<gene>
    <name evidence="9" type="primary">ndh</name>
    <name evidence="9" type="ORF">METESE_07820</name>
</gene>
<evidence type="ECO:0000259" key="8">
    <source>
        <dbReference type="Pfam" id="PF22366"/>
    </source>
</evidence>
<keyword evidence="10" id="KW-1185">Reference proteome</keyword>
<name>A0AA48GTC6_9BACT</name>
<comment type="similarity">
    <text evidence="2">Belongs to the NADH dehydrogenase family.</text>
</comment>
<evidence type="ECO:0000256" key="5">
    <source>
        <dbReference type="ARBA" id="ARBA00023002"/>
    </source>
</evidence>
<dbReference type="Gene3D" id="3.50.50.100">
    <property type="match status" value="1"/>
</dbReference>
<dbReference type="EMBL" id="AP027081">
    <property type="protein sequence ID" value="BDU75824.1"/>
    <property type="molecule type" value="Genomic_DNA"/>
</dbReference>
<dbReference type="GO" id="GO:0019646">
    <property type="term" value="P:aerobic electron transport chain"/>
    <property type="evidence" value="ECO:0007669"/>
    <property type="project" value="TreeGrafter"/>
</dbReference>
<dbReference type="SUPFAM" id="SSF51905">
    <property type="entry name" value="FAD/NAD(P)-binding domain"/>
    <property type="match status" value="2"/>
</dbReference>
<keyword evidence="5" id="KW-0560">Oxidoreductase</keyword>
<proteinExistence type="inferred from homology"/>
<evidence type="ECO:0000256" key="6">
    <source>
        <dbReference type="SAM" id="Phobius"/>
    </source>
</evidence>
<comment type="cofactor">
    <cofactor evidence="1">
        <name>FAD</name>
        <dbReference type="ChEBI" id="CHEBI:57692"/>
    </cofactor>
</comment>
<reference evidence="9" key="1">
    <citation type="journal article" date="2023" name="Int. J. Syst. Evol. Microbiol.">
        <title>Mesoterricola silvestris gen. nov., sp. nov., Mesoterricola sediminis sp. nov., Geothrix oryzae sp. nov., Geothrix edaphica sp. nov., Geothrix rubra sp. nov., and Geothrix limicola sp. nov., six novel members of Acidobacteriota isolated from soils.</title>
        <authorList>
            <person name="Itoh H."/>
            <person name="Sugisawa Y."/>
            <person name="Mise K."/>
            <person name="Xu Z."/>
            <person name="Kuniyasu M."/>
            <person name="Ushijima N."/>
            <person name="Kawano K."/>
            <person name="Kobayashi E."/>
            <person name="Shiratori Y."/>
            <person name="Masuda Y."/>
            <person name="Senoo K."/>
        </authorList>
    </citation>
    <scope>NUCLEOTIDE SEQUENCE</scope>
    <source>
        <strain evidence="9">W786</strain>
    </source>
</reference>
<feature type="domain" description="FAD/NAD(P)-binding" evidence="7">
    <location>
        <begin position="9"/>
        <end position="326"/>
    </location>
</feature>
<evidence type="ECO:0000313" key="10">
    <source>
        <dbReference type="Proteomes" id="UP001228113"/>
    </source>
</evidence>
<dbReference type="InterPro" id="IPR051169">
    <property type="entry name" value="NADH-Q_oxidoreductase"/>
</dbReference>
<dbReference type="InterPro" id="IPR036188">
    <property type="entry name" value="FAD/NAD-bd_sf"/>
</dbReference>
<dbReference type="GO" id="GO:0003955">
    <property type="term" value="F:NAD(P)H dehydrogenase (quinone) activity"/>
    <property type="evidence" value="ECO:0007669"/>
    <property type="project" value="TreeGrafter"/>
</dbReference>
<dbReference type="Pfam" id="PF22366">
    <property type="entry name" value="NDH2_C"/>
    <property type="match status" value="1"/>
</dbReference>
<dbReference type="KEGG" id="msea:METESE_07820"/>
<evidence type="ECO:0000259" key="7">
    <source>
        <dbReference type="Pfam" id="PF07992"/>
    </source>
</evidence>
<feature type="transmembrane region" description="Helical" evidence="6">
    <location>
        <begin position="370"/>
        <end position="388"/>
    </location>
</feature>
<accession>A0AA48GTC6</accession>
<dbReference type="InterPro" id="IPR054585">
    <property type="entry name" value="NDH2-like_C"/>
</dbReference>
<organism evidence="9 10">
    <name type="scientific">Mesoterricola sediminis</name>
    <dbReference type="NCBI Taxonomy" id="2927980"/>
    <lineage>
        <taxon>Bacteria</taxon>
        <taxon>Pseudomonadati</taxon>
        <taxon>Acidobacteriota</taxon>
        <taxon>Holophagae</taxon>
        <taxon>Holophagales</taxon>
        <taxon>Holophagaceae</taxon>
        <taxon>Mesoterricola</taxon>
    </lineage>
</organism>
<keyword evidence="6" id="KW-0812">Transmembrane</keyword>
<keyword evidence="6" id="KW-1133">Transmembrane helix</keyword>
<protein>
    <submittedName>
        <fullName evidence="9">NADH dehydrogenase</fullName>
    </submittedName>
</protein>
<dbReference type="InterPro" id="IPR023753">
    <property type="entry name" value="FAD/NAD-binding_dom"/>
</dbReference>
<dbReference type="PRINTS" id="PR00368">
    <property type="entry name" value="FADPNR"/>
</dbReference>
<evidence type="ECO:0000256" key="3">
    <source>
        <dbReference type="ARBA" id="ARBA00022630"/>
    </source>
</evidence>
<dbReference type="RefSeq" id="WP_243329291.1">
    <property type="nucleotide sequence ID" value="NZ_AP027081.1"/>
</dbReference>
<evidence type="ECO:0000256" key="4">
    <source>
        <dbReference type="ARBA" id="ARBA00022827"/>
    </source>
</evidence>
<dbReference type="PRINTS" id="PR00411">
    <property type="entry name" value="PNDRDTASEI"/>
</dbReference>
<keyword evidence="6" id="KW-0472">Membrane</keyword>
<evidence type="ECO:0000256" key="2">
    <source>
        <dbReference type="ARBA" id="ARBA00005272"/>
    </source>
</evidence>
<dbReference type="Proteomes" id="UP001228113">
    <property type="component" value="Chromosome"/>
</dbReference>
<feature type="domain" description="External alternative NADH-ubiquinone oxidoreductase-like C-terminal" evidence="8">
    <location>
        <begin position="350"/>
        <end position="401"/>
    </location>
</feature>